<dbReference type="PANTHER" id="PTHR35923">
    <property type="entry name" value="MAJOR EXTRACELLULAR ENDOGLUCANASE"/>
    <property type="match status" value="1"/>
</dbReference>
<dbReference type="InterPro" id="IPR018087">
    <property type="entry name" value="Glyco_hydro_5_CS"/>
</dbReference>
<accession>A0A8T1VGD2</accession>
<evidence type="ECO:0000313" key="8">
    <source>
        <dbReference type="Proteomes" id="UP000694044"/>
    </source>
</evidence>
<dbReference type="GO" id="GO:0004553">
    <property type="term" value="F:hydrolase activity, hydrolyzing O-glycosyl compounds"/>
    <property type="evidence" value="ECO:0007669"/>
    <property type="project" value="InterPro"/>
</dbReference>
<evidence type="ECO:0000256" key="1">
    <source>
        <dbReference type="ARBA" id="ARBA00022801"/>
    </source>
</evidence>
<organism evidence="7 8">
    <name type="scientific">Phytophthora pseudosyringae</name>
    <dbReference type="NCBI Taxonomy" id="221518"/>
    <lineage>
        <taxon>Eukaryota</taxon>
        <taxon>Sar</taxon>
        <taxon>Stramenopiles</taxon>
        <taxon>Oomycota</taxon>
        <taxon>Peronosporomycetes</taxon>
        <taxon>Peronosporales</taxon>
        <taxon>Peronosporaceae</taxon>
        <taxon>Phytophthora</taxon>
    </lineage>
</organism>
<dbReference type="AlphaFoldDB" id="A0A8T1VGD2"/>
<dbReference type="GO" id="GO:0030245">
    <property type="term" value="P:cellulose catabolic process"/>
    <property type="evidence" value="ECO:0007669"/>
    <property type="project" value="UniProtKB-KW"/>
</dbReference>
<dbReference type="PANTHER" id="PTHR35923:SF2">
    <property type="entry name" value="ENDOGLUCANASE"/>
    <property type="match status" value="1"/>
</dbReference>
<keyword evidence="3" id="KW-0119">Carbohydrate metabolism</keyword>
<gene>
    <name evidence="7" type="ORF">PHYPSEUDO_008895</name>
</gene>
<name>A0A8T1VGD2_9STRA</name>
<keyword evidence="1" id="KW-0378">Hydrolase</keyword>
<keyword evidence="5" id="KW-0624">Polysaccharide degradation</keyword>
<comment type="caution">
    <text evidence="7">The sequence shown here is derived from an EMBL/GenBank/DDBJ whole genome shotgun (WGS) entry which is preliminary data.</text>
</comment>
<keyword evidence="6" id="KW-0812">Transmembrane</keyword>
<keyword evidence="6" id="KW-1133">Transmembrane helix</keyword>
<evidence type="ECO:0000256" key="6">
    <source>
        <dbReference type="SAM" id="Phobius"/>
    </source>
</evidence>
<sequence length="273" mass="31080">MTLKVAEFDNLPPERMKDYKGRIRTWPRVLLMLVIVCGALTLITHQAMEENEMTQLNVIRYEQHMQKYRKIKDGQEDDQVPISDDGQVGNPKSYPNMSYDFLQAVDMLTKNLCESRYWNILGLDLKNEPHTSSWGGDDPDWQKGAMLIGNRMLEGCPNWLAFVVGVNGVHEVTVTGDRTDDFYDWWGGGLEDAGDNLIEYKVDNKLESGILKGYEELSDEVLKANVEITMDLMFGYLMNKTSSAMVLGEFAGLYATDAHPNLTTKRTTDYNIQ</sequence>
<reference evidence="7" key="1">
    <citation type="submission" date="2021-02" db="EMBL/GenBank/DDBJ databases">
        <authorList>
            <person name="Palmer J.M."/>
        </authorList>
    </citation>
    <scope>NUCLEOTIDE SEQUENCE</scope>
    <source>
        <strain evidence="7">SCRP734</strain>
    </source>
</reference>
<evidence type="ECO:0008006" key="9">
    <source>
        <dbReference type="Google" id="ProtNLM"/>
    </source>
</evidence>
<dbReference type="PROSITE" id="PS00659">
    <property type="entry name" value="GLYCOSYL_HYDROL_F5"/>
    <property type="match status" value="1"/>
</dbReference>
<evidence type="ECO:0000256" key="4">
    <source>
        <dbReference type="ARBA" id="ARBA00023295"/>
    </source>
</evidence>
<evidence type="ECO:0000313" key="7">
    <source>
        <dbReference type="EMBL" id="KAG7379198.1"/>
    </source>
</evidence>
<dbReference type="OrthoDB" id="442731at2759"/>
<protein>
    <recommendedName>
        <fullName evidence="9">Glycoside hydrolase family 5 domain-containing protein</fullName>
    </recommendedName>
</protein>
<evidence type="ECO:0000256" key="3">
    <source>
        <dbReference type="ARBA" id="ARBA00023277"/>
    </source>
</evidence>
<proteinExistence type="predicted"/>
<evidence type="ECO:0000256" key="2">
    <source>
        <dbReference type="ARBA" id="ARBA00023001"/>
    </source>
</evidence>
<keyword evidence="8" id="KW-1185">Reference proteome</keyword>
<evidence type="ECO:0000256" key="5">
    <source>
        <dbReference type="ARBA" id="ARBA00023326"/>
    </source>
</evidence>
<keyword evidence="4" id="KW-0326">Glycosidase</keyword>
<feature type="transmembrane region" description="Helical" evidence="6">
    <location>
        <begin position="25"/>
        <end position="43"/>
    </location>
</feature>
<dbReference type="EMBL" id="JAGDFM010000365">
    <property type="protein sequence ID" value="KAG7379198.1"/>
    <property type="molecule type" value="Genomic_DNA"/>
</dbReference>
<keyword evidence="6" id="KW-0472">Membrane</keyword>
<dbReference type="Proteomes" id="UP000694044">
    <property type="component" value="Unassembled WGS sequence"/>
</dbReference>
<keyword evidence="2" id="KW-0136">Cellulose degradation</keyword>